<sequence length="1270" mass="138633">MTVREQLDVLAAKRILLLDGAMGTMIQKFGLTEADFRGAEFQNHPKPLLGCNDILCITKPSVIASIHQAYLRAGSDIIETNSFNANAISLADYNLESYAFEISRAAARVARESADLYSTAERPRFVAGVLGPTSKTASISPDVNDPGARAVTWEELEAAYYDNARGLLAGGADILMIETIFDTLNAKAAIAAIQRLFEARASAGLPEVPIMISGTIVDAAGRTLSGQTVEAFCVSVMHAKPWSIGLNCSLGAERLYPHVAALSEIAPCLVSAHPNAGLPNRFGQYDESAQTMAGFIEAFLRDGLVNIVGGCCGSTPAHIAEIARVTMNYQPRVIPALPRKTVLAGLEPLVVDPAIGFIDVGERTNVAGSRKFLRLIKEERYDEALSIARDMVEAGASIIDVCMDDALLDAPRAMQKFLNLALADPEIARLPVMVDSSRWEAIEAGLKCLQGKGIVNSISLKEGEEAFLRKSRIARRMGAAVVVMLFDERGQADSYERKVEVAQRSYQLLIQDGMKGEDIIFDPNVLAIATGIPEHDRYALDFIKACRWIRANCPGAKISGGVSNLSFSFRGYDLVREAMHAVFLKYAIEAGLTMAIVNPAGLVPYDELEPRLREVAEDVVLARRSDAAERLLALALELKEASDVADGHGTVGSDSSTGSTHSAADKNVWRTLPVEERLQYALVKGIEDYIEPDILEARSRYQRSLDVIEGPLMKGMNEVGDRFGAGKMFLPQVIRSARVMKKAVAVLEPFIQEEKLADARLTSQDAVKRSEDGSEKKSEPKRKSGATKIIMATVKGDVHDIGKNIVGVVLGCNGYEVHDLGVMIPPDEIAEAIIREQADLVGLSGLITPSLDEMVHTARELERRGVSIPLLIGGATTSEAHTALRIAPAYSGPVVYVKDASRAAAVVRALLSNTEKARFLEELETKYAEAITRHETIQDRIELIPIEKARSNKLPTDWSHMEIVEPRQKGLVTFHDFPLESLVPYIDWSYFFYGWDLGHGFERILEDPEKGEAARKLYDDAQVLLDRLVSEHILTAHGVAGFFSAQSLGDDILLFSADPSGADLNGFGTPIARFSFLRNQEKKLAGGFNPCLSDFIAPESSGRTDWIGLFAVTAGHGLETFVADCKARGDDYTALLAASLADRLAEAFAEKLHALVRTELWGYVAEENLNAKELFEGKYRGIRPAFGYPACPDHHDKRIACKVLEAEQRCGIKLTESSMMQPAASVCGMYFAHPASYYFGVGRVGEDQLEDWARRKGISIEDARDRIGRL</sequence>
<evidence type="ECO:0000256" key="5">
    <source>
        <dbReference type="ARBA" id="ARBA00010398"/>
    </source>
</evidence>
<feature type="binding site" evidence="22 24">
    <location>
        <position position="248"/>
    </location>
    <ligand>
        <name>Zn(2+)</name>
        <dbReference type="ChEBI" id="CHEBI:29105"/>
    </ligand>
</feature>
<dbReference type="InterPro" id="IPR003726">
    <property type="entry name" value="HCY_dom"/>
</dbReference>
<dbReference type="eggNOG" id="COG0646">
    <property type="taxonomic scope" value="Bacteria"/>
</dbReference>
<dbReference type="PANTHER" id="PTHR45833">
    <property type="entry name" value="METHIONINE SYNTHASE"/>
    <property type="match status" value="1"/>
</dbReference>
<feature type="binding site" evidence="23">
    <location>
        <position position="709"/>
    </location>
    <ligand>
        <name>methylcob(III)alamin</name>
        <dbReference type="ChEBI" id="CHEBI:28115"/>
    </ligand>
</feature>
<dbReference type="InterPro" id="IPR036594">
    <property type="entry name" value="Meth_synthase_dom"/>
</dbReference>
<keyword evidence="9 21" id="KW-0028">Amino-acid biosynthesis</keyword>
<dbReference type="PROSITE" id="PS51337">
    <property type="entry name" value="B12_BINDING_NTER"/>
    <property type="match status" value="1"/>
</dbReference>
<dbReference type="InterPro" id="IPR036724">
    <property type="entry name" value="Cobalamin-bd_sf"/>
</dbReference>
<dbReference type="InterPro" id="IPR003759">
    <property type="entry name" value="Cbl-bd_cap"/>
</dbReference>
<dbReference type="PROSITE" id="PS50970">
    <property type="entry name" value="HCY"/>
    <property type="match status" value="1"/>
</dbReference>
<organism evidence="31 32">
    <name type="scientific">Gracilinema caldarium (strain ATCC 51460 / DSM 7334 / H1)</name>
    <name type="common">Treponema caldarium</name>
    <dbReference type="NCBI Taxonomy" id="744872"/>
    <lineage>
        <taxon>Bacteria</taxon>
        <taxon>Pseudomonadati</taxon>
        <taxon>Spirochaetota</taxon>
        <taxon>Spirochaetia</taxon>
        <taxon>Spirochaetales</taxon>
        <taxon>Breznakiellaceae</taxon>
        <taxon>Gracilinema</taxon>
    </lineage>
</organism>
<dbReference type="InterPro" id="IPR033706">
    <property type="entry name" value="Met_synthase_B12-bd"/>
</dbReference>
<evidence type="ECO:0000256" key="8">
    <source>
        <dbReference type="ARBA" id="ARBA00022603"/>
    </source>
</evidence>
<evidence type="ECO:0000256" key="1">
    <source>
        <dbReference type="ARBA" id="ARBA00001700"/>
    </source>
</evidence>
<dbReference type="NCBIfam" id="NF007024">
    <property type="entry name" value="PRK09490.1"/>
    <property type="match status" value="1"/>
</dbReference>
<evidence type="ECO:0000256" key="2">
    <source>
        <dbReference type="ARBA" id="ARBA00001947"/>
    </source>
</evidence>
<keyword evidence="32" id="KW-1185">Reference proteome</keyword>
<dbReference type="InterPro" id="IPR011005">
    <property type="entry name" value="Dihydropteroate_synth-like_sf"/>
</dbReference>
<evidence type="ECO:0000259" key="29">
    <source>
        <dbReference type="PROSITE" id="PS51332"/>
    </source>
</evidence>
<dbReference type="Pfam" id="PF02965">
    <property type="entry name" value="Met_synt_B12"/>
    <property type="match status" value="1"/>
</dbReference>
<dbReference type="InterPro" id="IPR037010">
    <property type="entry name" value="VitB12-dep_Met_synth_activ_sf"/>
</dbReference>
<dbReference type="OrthoDB" id="9803687at2"/>
<feature type="domain" description="B12-binding" evidence="29">
    <location>
        <begin position="786"/>
        <end position="921"/>
    </location>
</feature>
<dbReference type="InterPro" id="IPR000489">
    <property type="entry name" value="Pterin-binding_dom"/>
</dbReference>
<dbReference type="SUPFAM" id="SSF51717">
    <property type="entry name" value="Dihydropteroate synthetase-like"/>
    <property type="match status" value="1"/>
</dbReference>
<feature type="binding site" evidence="23">
    <location>
        <position position="848"/>
    </location>
    <ligand>
        <name>methylcob(III)alamin</name>
        <dbReference type="ChEBI" id="CHEBI:28115"/>
    </ligand>
</feature>
<dbReference type="RefSeq" id="WP_013970204.1">
    <property type="nucleotide sequence ID" value="NC_015732.1"/>
</dbReference>
<evidence type="ECO:0000313" key="31">
    <source>
        <dbReference type="EMBL" id="AEJ20926.1"/>
    </source>
</evidence>
<evidence type="ECO:0000256" key="16">
    <source>
        <dbReference type="ARBA" id="ARBA00023167"/>
    </source>
</evidence>
<dbReference type="SUPFAM" id="SSF52242">
    <property type="entry name" value="Cobalamin (vitamin B12)-binding domain"/>
    <property type="match status" value="1"/>
</dbReference>
<proteinExistence type="inferred from homology"/>
<dbReference type="SMART" id="SM01018">
    <property type="entry name" value="B12-binding_2"/>
    <property type="match status" value="1"/>
</dbReference>
<keyword evidence="12 21" id="KW-0949">S-adenosyl-L-methionine</keyword>
<dbReference type="Gene3D" id="1.10.1240.10">
    <property type="entry name" value="Methionine synthase domain"/>
    <property type="match status" value="1"/>
</dbReference>
<dbReference type="PROSITE" id="PS51332">
    <property type="entry name" value="B12_BINDING"/>
    <property type="match status" value="1"/>
</dbReference>
<evidence type="ECO:0000259" key="28">
    <source>
        <dbReference type="PROSITE" id="PS50974"/>
    </source>
</evidence>
<dbReference type="PANTHER" id="PTHR45833:SF1">
    <property type="entry name" value="METHIONINE SYNTHASE"/>
    <property type="match status" value="1"/>
</dbReference>
<comment type="pathway">
    <text evidence="4 21">Amino-acid biosynthesis; L-methionine biosynthesis via de novo pathway; L-methionine from L-homocysteine (MetH route): step 1/1.</text>
</comment>
<evidence type="ECO:0000313" key="32">
    <source>
        <dbReference type="Proteomes" id="UP000000503"/>
    </source>
</evidence>
<accession>F8F2E4</accession>
<feature type="binding site" evidence="22 24">
    <location>
        <position position="311"/>
    </location>
    <ligand>
        <name>Zn(2+)</name>
        <dbReference type="ChEBI" id="CHEBI:29105"/>
    </ligand>
</feature>
<dbReference type="InterPro" id="IPR006158">
    <property type="entry name" value="Cobalamin-bd"/>
</dbReference>
<evidence type="ECO:0000259" key="30">
    <source>
        <dbReference type="PROSITE" id="PS51337"/>
    </source>
</evidence>
<keyword evidence="10 21" id="KW-0846">Cobalamin</keyword>
<dbReference type="Pfam" id="PF02574">
    <property type="entry name" value="S-methyl_trans"/>
    <property type="match status" value="1"/>
</dbReference>
<dbReference type="eggNOG" id="COG1410">
    <property type="taxonomic scope" value="Bacteria"/>
</dbReference>
<evidence type="ECO:0000256" key="12">
    <source>
        <dbReference type="ARBA" id="ARBA00022691"/>
    </source>
</evidence>
<dbReference type="Gene3D" id="1.10.288.10">
    <property type="entry name" value="Cobalamin-dependent Methionine Synthase, domain 2"/>
    <property type="match status" value="1"/>
</dbReference>
<comment type="similarity">
    <text evidence="5">Belongs to the vitamin-B12 dependent methionine synthase family.</text>
</comment>
<dbReference type="PROSITE" id="PS50972">
    <property type="entry name" value="PTERIN_BINDING"/>
    <property type="match status" value="1"/>
</dbReference>
<dbReference type="PROSITE" id="PS50974">
    <property type="entry name" value="ADOMET_ACTIVATION"/>
    <property type="match status" value="1"/>
</dbReference>
<dbReference type="GO" id="GO:0031419">
    <property type="term" value="F:cobalamin binding"/>
    <property type="evidence" value="ECO:0007669"/>
    <property type="project" value="UniProtKB-UniRule"/>
</dbReference>
<dbReference type="Pfam" id="PF00809">
    <property type="entry name" value="Pterin_bind"/>
    <property type="match status" value="1"/>
</dbReference>
<dbReference type="KEGG" id="scd:Spica_2832"/>
<evidence type="ECO:0000256" key="14">
    <source>
        <dbReference type="ARBA" id="ARBA00022737"/>
    </source>
</evidence>
<feature type="binding site" evidence="23">
    <location>
        <begin position="1238"/>
        <end position="1239"/>
    </location>
    <ligand>
        <name>S-adenosyl-L-methionine</name>
        <dbReference type="ChEBI" id="CHEBI:59789"/>
    </ligand>
</feature>
<reference evidence="32" key="1">
    <citation type="journal article" date="2013" name="Stand. Genomic Sci.">
        <title>Genome sequence of the thermophilic fresh-water bacterium Spirochaeta caldaria type strain (H1(T)), reclassification of Spirochaeta caldaria, Spirochaeta stenostrepta, and Spirochaeta zuelzerae in the genus Treponema as Treponema caldaria comb. nov., Treponema stenostrepta comb. nov., and Treponema zuelzerae comb. nov., and emendation of the genus Treponema.</title>
        <authorList>
            <person name="Abt B."/>
            <person name="Goker M."/>
            <person name="Scheuner C."/>
            <person name="Han C."/>
            <person name="Lu M."/>
            <person name="Misra M."/>
            <person name="Lapidus A."/>
            <person name="Nolan M."/>
            <person name="Lucas S."/>
            <person name="Hammon N."/>
            <person name="Deshpande S."/>
            <person name="Cheng J.F."/>
            <person name="Tapia R."/>
            <person name="Goodwin L.A."/>
            <person name="Pitluck S."/>
            <person name="Liolios K."/>
            <person name="Pagani I."/>
            <person name="Ivanova N."/>
            <person name="Mavromatis K."/>
            <person name="Mikhailova N."/>
            <person name="Huntemann M."/>
            <person name="Pati A."/>
            <person name="Chen A."/>
            <person name="Palaniappan K."/>
            <person name="Land M."/>
            <person name="Hauser L."/>
            <person name="Jeffries C.D."/>
            <person name="Rohde M."/>
            <person name="Spring S."/>
            <person name="Gronow S."/>
            <person name="Detter J.C."/>
            <person name="Bristow J."/>
            <person name="Eisen J.A."/>
            <person name="Markowitz V."/>
            <person name="Hugenholtz P."/>
            <person name="Kyrpides N.C."/>
            <person name="Woyke T."/>
            <person name="Klenk H.P."/>
        </authorList>
    </citation>
    <scope>NUCLEOTIDE SEQUENCE</scope>
    <source>
        <strain evidence="32">ATCC 51460 / DSM 7334 / H1</strain>
    </source>
</reference>
<dbReference type="SUPFAM" id="SSF56507">
    <property type="entry name" value="Methionine synthase activation domain-like"/>
    <property type="match status" value="1"/>
</dbReference>
<feature type="compositionally biased region" description="Basic and acidic residues" evidence="25">
    <location>
        <begin position="766"/>
        <end position="782"/>
    </location>
</feature>
<feature type="binding site" evidence="23">
    <location>
        <position position="844"/>
    </location>
    <ligand>
        <name>methylcob(III)alamin</name>
        <dbReference type="ChEBI" id="CHEBI:28115"/>
    </ligand>
</feature>
<dbReference type="PIRSF" id="PIRSF000381">
    <property type="entry name" value="MetH"/>
    <property type="match status" value="1"/>
</dbReference>
<dbReference type="UniPathway" id="UPA00051">
    <property type="reaction ID" value="UER00081"/>
</dbReference>
<dbReference type="SUPFAM" id="SSF82282">
    <property type="entry name" value="Homocysteine S-methyltransferase"/>
    <property type="match status" value="1"/>
</dbReference>
<dbReference type="GO" id="GO:0032259">
    <property type="term" value="P:methylation"/>
    <property type="evidence" value="ECO:0007669"/>
    <property type="project" value="UniProtKB-KW"/>
</dbReference>
<dbReference type="GO" id="GO:0008270">
    <property type="term" value="F:zinc ion binding"/>
    <property type="evidence" value="ECO:0007669"/>
    <property type="project" value="UniProtKB-UniRule"/>
</dbReference>
<dbReference type="Pfam" id="PF02310">
    <property type="entry name" value="B12-binding"/>
    <property type="match status" value="1"/>
</dbReference>
<name>F8F2E4_GRAC1</name>
<keyword evidence="8 21" id="KW-0489">Methyltransferase</keyword>
<evidence type="ECO:0000256" key="20">
    <source>
        <dbReference type="NCBIfam" id="TIGR02082"/>
    </source>
</evidence>
<evidence type="ECO:0000256" key="17">
    <source>
        <dbReference type="ARBA" id="ARBA00023285"/>
    </source>
</evidence>
<evidence type="ECO:0000256" key="10">
    <source>
        <dbReference type="ARBA" id="ARBA00022628"/>
    </source>
</evidence>
<evidence type="ECO:0000256" key="3">
    <source>
        <dbReference type="ARBA" id="ARBA00001956"/>
    </source>
</evidence>
<dbReference type="Proteomes" id="UP000000503">
    <property type="component" value="Chromosome"/>
</dbReference>
<feature type="region of interest" description="Disordered" evidence="25">
    <location>
        <begin position="762"/>
        <end position="784"/>
    </location>
</feature>
<dbReference type="Gene3D" id="3.20.20.330">
    <property type="entry name" value="Homocysteine-binding-like domain"/>
    <property type="match status" value="1"/>
</dbReference>
<evidence type="ECO:0000256" key="11">
    <source>
        <dbReference type="ARBA" id="ARBA00022679"/>
    </source>
</evidence>
<gene>
    <name evidence="31" type="ordered locus">Spica_2832</name>
</gene>
<dbReference type="GO" id="GO:0046653">
    <property type="term" value="P:tetrahydrofolate metabolic process"/>
    <property type="evidence" value="ECO:0007669"/>
    <property type="project" value="TreeGrafter"/>
</dbReference>
<evidence type="ECO:0000256" key="6">
    <source>
        <dbReference type="ARBA" id="ARBA00012032"/>
    </source>
</evidence>
<evidence type="ECO:0000256" key="13">
    <source>
        <dbReference type="ARBA" id="ARBA00022723"/>
    </source>
</evidence>
<dbReference type="GO" id="GO:0050667">
    <property type="term" value="P:homocysteine metabolic process"/>
    <property type="evidence" value="ECO:0007669"/>
    <property type="project" value="TreeGrafter"/>
</dbReference>
<keyword evidence="15 21" id="KW-0862">Zinc</keyword>
<dbReference type="InterPro" id="IPR004223">
    <property type="entry name" value="VitB12-dep_Met_synth_activ_dom"/>
</dbReference>
<feature type="binding site" evidence="23">
    <location>
        <position position="900"/>
    </location>
    <ligand>
        <name>methylcob(III)alamin</name>
        <dbReference type="ChEBI" id="CHEBI:28115"/>
    </ligand>
</feature>
<dbReference type="STRING" id="744872.Spica_2832"/>
<evidence type="ECO:0000256" key="4">
    <source>
        <dbReference type="ARBA" id="ARBA00005178"/>
    </source>
</evidence>
<dbReference type="AlphaFoldDB" id="F8F2E4"/>
<evidence type="ECO:0000256" key="15">
    <source>
        <dbReference type="ARBA" id="ARBA00022833"/>
    </source>
</evidence>
<feature type="domain" description="Pterin-binding" evidence="27">
    <location>
        <begin position="357"/>
        <end position="617"/>
    </location>
</feature>
<feature type="binding site" evidence="22 24">
    <location>
        <position position="312"/>
    </location>
    <ligand>
        <name>Zn(2+)</name>
        <dbReference type="ChEBI" id="CHEBI:29105"/>
    </ligand>
</feature>
<dbReference type="FunFam" id="3.20.20.330:FF:000001">
    <property type="entry name" value="Methionine synthase"/>
    <property type="match status" value="1"/>
</dbReference>
<dbReference type="FunFam" id="1.10.1240.10:FF:000001">
    <property type="entry name" value="Methionine synthase"/>
    <property type="match status" value="1"/>
</dbReference>
<dbReference type="NCBIfam" id="TIGR02082">
    <property type="entry name" value="metH"/>
    <property type="match status" value="1"/>
</dbReference>
<dbReference type="EC" id="2.1.1.13" evidence="6 20"/>
<keyword evidence="17 21" id="KW-0170">Cobalt</keyword>
<dbReference type="CDD" id="cd02069">
    <property type="entry name" value="methionine_synthase_B12_BD"/>
    <property type="match status" value="1"/>
</dbReference>
<dbReference type="EMBL" id="CP002868">
    <property type="protein sequence ID" value="AEJ20926.1"/>
    <property type="molecule type" value="Genomic_DNA"/>
</dbReference>
<comment type="cofactor">
    <cofactor evidence="3 21 22">
        <name>methylcob(III)alamin</name>
        <dbReference type="ChEBI" id="CHEBI:28115"/>
    </cofactor>
</comment>
<evidence type="ECO:0000256" key="19">
    <source>
        <dbReference type="ARBA" id="ARBA00031040"/>
    </source>
</evidence>
<dbReference type="HOGENOM" id="CLU_004914_2_0_12"/>
<feature type="binding site" evidence="23">
    <location>
        <position position="1183"/>
    </location>
    <ligand>
        <name>S-adenosyl-L-methionine</name>
        <dbReference type="ChEBI" id="CHEBI:59789"/>
    </ligand>
</feature>
<feature type="domain" description="B12-binding N-terminal" evidence="30">
    <location>
        <begin position="665"/>
        <end position="759"/>
    </location>
</feature>
<evidence type="ECO:0000256" key="25">
    <source>
        <dbReference type="SAM" id="MobiDB-lite"/>
    </source>
</evidence>
<evidence type="ECO:0000256" key="24">
    <source>
        <dbReference type="PROSITE-ProRule" id="PRU00333"/>
    </source>
</evidence>
<evidence type="ECO:0000259" key="27">
    <source>
        <dbReference type="PROSITE" id="PS50972"/>
    </source>
</evidence>
<keyword evidence="16 21" id="KW-0486">Methionine biosynthesis</keyword>
<evidence type="ECO:0000256" key="7">
    <source>
        <dbReference type="ARBA" id="ARBA00013998"/>
    </source>
</evidence>
<dbReference type="Gene3D" id="3.10.196.10">
    <property type="entry name" value="Vitamin B12-dependent methionine synthase, activation domain"/>
    <property type="match status" value="1"/>
</dbReference>
<feature type="binding site" evidence="23">
    <location>
        <position position="987"/>
    </location>
    <ligand>
        <name>S-adenosyl-L-methionine</name>
        <dbReference type="ChEBI" id="CHEBI:59789"/>
    </ligand>
</feature>
<dbReference type="Pfam" id="PF02607">
    <property type="entry name" value="B12-binding_2"/>
    <property type="match status" value="1"/>
</dbReference>
<dbReference type="Gene3D" id="3.40.50.280">
    <property type="entry name" value="Cobalamin-binding domain"/>
    <property type="match status" value="1"/>
</dbReference>
<evidence type="ECO:0000256" key="18">
    <source>
        <dbReference type="ARBA" id="ARBA00025552"/>
    </source>
</evidence>
<dbReference type="SUPFAM" id="SSF47644">
    <property type="entry name" value="Methionine synthase domain"/>
    <property type="match status" value="1"/>
</dbReference>
<feature type="binding site" evidence="23">
    <location>
        <begin position="796"/>
        <end position="800"/>
    </location>
    <ligand>
        <name>methylcob(III)alamin</name>
        <dbReference type="ChEBI" id="CHEBI:28115"/>
    </ligand>
</feature>
<dbReference type="Gene3D" id="3.20.20.20">
    <property type="entry name" value="Dihydropteroate synthase-like"/>
    <property type="match status" value="1"/>
</dbReference>
<dbReference type="GO" id="GO:0005829">
    <property type="term" value="C:cytosol"/>
    <property type="evidence" value="ECO:0007669"/>
    <property type="project" value="TreeGrafter"/>
</dbReference>
<evidence type="ECO:0000256" key="23">
    <source>
        <dbReference type="PIRSR" id="PIRSR000381-2"/>
    </source>
</evidence>
<feature type="domain" description="AdoMet activation" evidence="28">
    <location>
        <begin position="937"/>
        <end position="1270"/>
    </location>
</feature>
<evidence type="ECO:0000256" key="22">
    <source>
        <dbReference type="PIRSR" id="PIRSR000381-1"/>
    </source>
</evidence>
<feature type="binding site" description="axial binding residue" evidence="22">
    <location>
        <position position="799"/>
    </location>
    <ligand>
        <name>methylcob(III)alamin</name>
        <dbReference type="ChEBI" id="CHEBI:28115"/>
    </ligand>
    <ligandPart>
        <name>Co</name>
        <dbReference type="ChEBI" id="CHEBI:27638"/>
    </ligandPart>
</feature>
<dbReference type="FunFam" id="3.20.20.20:FF:000002">
    <property type="entry name" value="Methionine synthase"/>
    <property type="match status" value="1"/>
</dbReference>
<dbReference type="InterPro" id="IPR011822">
    <property type="entry name" value="MetH"/>
</dbReference>
<protein>
    <recommendedName>
        <fullName evidence="7 20">Methionine synthase</fullName>
        <ecNumber evidence="6 20">2.1.1.13</ecNumber>
    </recommendedName>
    <alternativeName>
        <fullName evidence="19 21">5-methyltetrahydrofolate--homocysteine methyltransferase</fullName>
    </alternativeName>
</protein>
<keyword evidence="14" id="KW-0677">Repeat</keyword>
<evidence type="ECO:0000256" key="9">
    <source>
        <dbReference type="ARBA" id="ARBA00022605"/>
    </source>
</evidence>
<keyword evidence="13 21" id="KW-0479">Metal-binding</keyword>
<dbReference type="GO" id="GO:0008705">
    <property type="term" value="F:methionine synthase activity"/>
    <property type="evidence" value="ECO:0007669"/>
    <property type="project" value="UniProtKB-UniRule"/>
</dbReference>
<comment type="domain">
    <text evidence="21">Modular enzyme with four functionally distinct domains. The isolated Hcy-binding domain catalyzes methyl transfer from free methylcobalamin to homocysteine. The Hcy-binding domain in association with the pterin-binding domain catalyzes the methylation of cob(I)alamin by methyltetrahydrofolate and the methylation of homocysteine. The B12-binding domain binds the cofactor. The AdoMet activation domain binds S-adenosyl-L-methionine. Under aerobic conditions cob(I)alamin can be converted to inactive cob(II)alamin. Reductive methylation by S-adenosyl-L-methionine and flavodoxin regenerates methylcobalamin.</text>
</comment>
<dbReference type="InterPro" id="IPR050554">
    <property type="entry name" value="Met_Synthase/Corrinoid"/>
</dbReference>
<comment type="catalytic activity">
    <reaction evidence="1 21">
        <text>(6S)-5-methyl-5,6,7,8-tetrahydrofolate + L-homocysteine = (6S)-5,6,7,8-tetrahydrofolate + L-methionine</text>
        <dbReference type="Rhea" id="RHEA:11172"/>
        <dbReference type="ChEBI" id="CHEBI:18608"/>
        <dbReference type="ChEBI" id="CHEBI:57453"/>
        <dbReference type="ChEBI" id="CHEBI:57844"/>
        <dbReference type="ChEBI" id="CHEBI:58199"/>
        <dbReference type="EC" id="2.1.1.13"/>
    </reaction>
</comment>
<feature type="domain" description="Hcy-binding" evidence="26">
    <location>
        <begin position="4"/>
        <end position="326"/>
    </location>
</feature>
<dbReference type="InterPro" id="IPR036589">
    <property type="entry name" value="HCY_dom_sf"/>
</dbReference>
<comment type="function">
    <text evidence="18 21">Catalyzes the transfer of a methyl group from methyl-cobalamin to homocysteine, yielding enzyme-bound cob(I)alamin and methionine. Subsequently, remethylates the cofactor using methyltetrahydrofolate.</text>
</comment>
<keyword evidence="11 21" id="KW-0808">Transferase</keyword>
<evidence type="ECO:0000259" key="26">
    <source>
        <dbReference type="PROSITE" id="PS50970"/>
    </source>
</evidence>
<comment type="cofactor">
    <cofactor evidence="2 21 24">
        <name>Zn(2+)</name>
        <dbReference type="ChEBI" id="CHEBI:29105"/>
    </cofactor>
</comment>
<evidence type="ECO:0000256" key="21">
    <source>
        <dbReference type="PIRNR" id="PIRNR000381"/>
    </source>
</evidence>